<evidence type="ECO:0000313" key="2">
    <source>
        <dbReference type="Proteomes" id="UP000192801"/>
    </source>
</evidence>
<proteinExistence type="predicted"/>
<dbReference type="Proteomes" id="UP000192801">
    <property type="component" value="Unassembled WGS sequence"/>
</dbReference>
<accession>A0A1X0DII1</accession>
<dbReference type="EMBL" id="MVHS01000010">
    <property type="protein sequence ID" value="ORA71969.1"/>
    <property type="molecule type" value="Genomic_DNA"/>
</dbReference>
<dbReference type="AlphaFoldDB" id="A0A1X0DII1"/>
<comment type="caution">
    <text evidence="1">The sequence shown here is derived from an EMBL/GenBank/DDBJ whole genome shotgun (WGS) entry which is preliminary data.</text>
</comment>
<organism evidence="1 2">
    <name type="scientific">Mycolicibacterium insubricum</name>
    <dbReference type="NCBI Taxonomy" id="444597"/>
    <lineage>
        <taxon>Bacteria</taxon>
        <taxon>Bacillati</taxon>
        <taxon>Actinomycetota</taxon>
        <taxon>Actinomycetes</taxon>
        <taxon>Mycobacteriales</taxon>
        <taxon>Mycobacteriaceae</taxon>
        <taxon>Mycolicibacterium</taxon>
    </lineage>
</organism>
<reference evidence="1 2" key="1">
    <citation type="submission" date="2016-12" db="EMBL/GenBank/DDBJ databases">
        <title>The new phylogeny of genus Mycobacterium.</title>
        <authorList>
            <person name="Tortoli E."/>
            <person name="Trovato A."/>
            <person name="Cirillo D.M."/>
        </authorList>
    </citation>
    <scope>NUCLEOTIDE SEQUENCE [LARGE SCALE GENOMIC DNA]</scope>
    <source>
        <strain evidence="1 2">DSM 45130</strain>
    </source>
</reference>
<name>A0A1X0DII1_9MYCO</name>
<protein>
    <submittedName>
        <fullName evidence="1">Uncharacterized protein</fullName>
    </submittedName>
</protein>
<gene>
    <name evidence="1" type="ORF">BST26_06365</name>
</gene>
<sequence length="161" mass="17030">MVGAGAATVLTALATVSAPTAHANDFVRCEFNLATPYIYTLDGVDHVGNRVDASNCQTNLPVTQLTFSMTFIAGGKDGPISIGGGPNVATFTETRDVHDGDNFSVLFPNDDRLIPLLSGMYGTSSRVRSWLPGYLDGRDLGYTCAVNQWPAGGKCVPMVRA</sequence>
<keyword evidence="2" id="KW-1185">Reference proteome</keyword>
<evidence type="ECO:0000313" key="1">
    <source>
        <dbReference type="EMBL" id="ORA71969.1"/>
    </source>
</evidence>
<dbReference type="STRING" id="444597.BST26_06365"/>